<protein>
    <submittedName>
        <fullName evidence="2">F-box domain</fullName>
    </submittedName>
</protein>
<name>A0A200R982_MACCD</name>
<reference evidence="2 3" key="1">
    <citation type="journal article" date="2017" name="Mol. Plant">
        <title>The Genome of Medicinal Plant Macleaya cordata Provides New Insights into Benzylisoquinoline Alkaloids Metabolism.</title>
        <authorList>
            <person name="Liu X."/>
            <person name="Liu Y."/>
            <person name="Huang P."/>
            <person name="Ma Y."/>
            <person name="Qing Z."/>
            <person name="Tang Q."/>
            <person name="Cao H."/>
            <person name="Cheng P."/>
            <person name="Zheng Y."/>
            <person name="Yuan Z."/>
            <person name="Zhou Y."/>
            <person name="Liu J."/>
            <person name="Tang Z."/>
            <person name="Zhuo Y."/>
            <person name="Zhang Y."/>
            <person name="Yu L."/>
            <person name="Huang J."/>
            <person name="Yang P."/>
            <person name="Peng Q."/>
            <person name="Zhang J."/>
            <person name="Jiang W."/>
            <person name="Zhang Z."/>
            <person name="Lin K."/>
            <person name="Ro D.K."/>
            <person name="Chen X."/>
            <person name="Xiong X."/>
            <person name="Shang Y."/>
            <person name="Huang S."/>
            <person name="Zeng J."/>
        </authorList>
    </citation>
    <scope>NUCLEOTIDE SEQUENCE [LARGE SCALE GENOMIC DNA]</scope>
    <source>
        <strain evidence="3">cv. BLH2017</strain>
        <tissue evidence="2">Root</tissue>
    </source>
</reference>
<comment type="caution">
    <text evidence="2">The sequence shown here is derived from an EMBL/GenBank/DDBJ whole genome shotgun (WGS) entry which is preliminary data.</text>
</comment>
<dbReference type="PANTHER" id="PTHR35546:SF130">
    <property type="entry name" value="EXPRESSED PROTEIN"/>
    <property type="match status" value="1"/>
</dbReference>
<dbReference type="InterPro" id="IPR017451">
    <property type="entry name" value="F-box-assoc_interact_dom"/>
</dbReference>
<dbReference type="InterPro" id="IPR036047">
    <property type="entry name" value="F-box-like_dom_sf"/>
</dbReference>
<dbReference type="Pfam" id="PF00646">
    <property type="entry name" value="F-box"/>
    <property type="match status" value="1"/>
</dbReference>
<dbReference type="InterPro" id="IPR011043">
    <property type="entry name" value="Gal_Oxase/kelch_b-propeller"/>
</dbReference>
<dbReference type="EMBL" id="MVGT01000213">
    <property type="protein sequence ID" value="OVA19250.1"/>
    <property type="molecule type" value="Genomic_DNA"/>
</dbReference>
<dbReference type="OMA" id="FFAEINH"/>
<dbReference type="FunCoup" id="A0A200R982">
    <property type="interactions" value="1179"/>
</dbReference>
<dbReference type="SUPFAM" id="SSF50965">
    <property type="entry name" value="Galactose oxidase, central domain"/>
    <property type="match status" value="1"/>
</dbReference>
<dbReference type="AlphaFoldDB" id="A0A200R982"/>
<dbReference type="OrthoDB" id="605328at2759"/>
<evidence type="ECO:0000313" key="3">
    <source>
        <dbReference type="Proteomes" id="UP000195402"/>
    </source>
</evidence>
<dbReference type="SUPFAM" id="SSF81383">
    <property type="entry name" value="F-box domain"/>
    <property type="match status" value="1"/>
</dbReference>
<dbReference type="STRING" id="56857.A0A200R982"/>
<evidence type="ECO:0000259" key="1">
    <source>
        <dbReference type="SMART" id="SM00256"/>
    </source>
</evidence>
<feature type="domain" description="F-box" evidence="1">
    <location>
        <begin position="36"/>
        <end position="74"/>
    </location>
</feature>
<evidence type="ECO:0000313" key="2">
    <source>
        <dbReference type="EMBL" id="OVA19250.1"/>
    </source>
</evidence>
<gene>
    <name evidence="2" type="ORF">BVC80_521g47</name>
</gene>
<dbReference type="NCBIfam" id="TIGR01640">
    <property type="entry name" value="F_box_assoc_1"/>
    <property type="match status" value="1"/>
</dbReference>
<dbReference type="PANTHER" id="PTHR35546">
    <property type="entry name" value="F-BOX PROTEIN INTERACTION DOMAIN PROTEIN-RELATED"/>
    <property type="match status" value="1"/>
</dbReference>
<dbReference type="Pfam" id="PF07734">
    <property type="entry name" value="FBA_1"/>
    <property type="match status" value="1"/>
</dbReference>
<sequence length="412" mass="47374">MLLSLTDHQTTNDEISGENLVHESSSSSSSVIASNFDILIQILLCLPLKSLGVFKSVSKQWLSLISDPYFVRNHRLRNQISISGLFLPKSSLFKPGREYELIFLDGNITSGIPVETLNFGDDPASIPIDQSCNGLFCCSSSSRNFRTKVFSSTYYIYNPFTKHYRILPPSQFRENAFVSSSNVSLAFDPLKSPYYEAICMWRDDKYNFQIEIYSSKTDSWRLSGDTFPAPMGLYYKSGVYWNGSLHWINMERNIAVYFDIDQELVKRMPLPSVSNGYWENGRFAYFGESRGHLQLIDTYDPNPTRFDILEMETDYTGWTTKYHVDLEGVLIAYPEIDRDRFEFSILLVQEEEESSKLVLQILNNMVIISYDPKDMSVKKIHDVLPVLEGGVSSRMKYGYYSTYPYTETLARV</sequence>
<accession>A0A200R982</accession>
<dbReference type="InParanoid" id="A0A200R982"/>
<dbReference type="SMART" id="SM00256">
    <property type="entry name" value="FBOX"/>
    <property type="match status" value="1"/>
</dbReference>
<dbReference type="Gene3D" id="1.20.1280.50">
    <property type="match status" value="1"/>
</dbReference>
<dbReference type="InterPro" id="IPR001810">
    <property type="entry name" value="F-box_dom"/>
</dbReference>
<proteinExistence type="predicted"/>
<keyword evidence="3" id="KW-1185">Reference proteome</keyword>
<dbReference type="InterPro" id="IPR055290">
    <property type="entry name" value="At3g26010-like"/>
</dbReference>
<dbReference type="Proteomes" id="UP000195402">
    <property type="component" value="Unassembled WGS sequence"/>
</dbReference>
<organism evidence="2 3">
    <name type="scientific">Macleaya cordata</name>
    <name type="common">Five-seeded plume-poppy</name>
    <name type="synonym">Bocconia cordata</name>
    <dbReference type="NCBI Taxonomy" id="56857"/>
    <lineage>
        <taxon>Eukaryota</taxon>
        <taxon>Viridiplantae</taxon>
        <taxon>Streptophyta</taxon>
        <taxon>Embryophyta</taxon>
        <taxon>Tracheophyta</taxon>
        <taxon>Spermatophyta</taxon>
        <taxon>Magnoliopsida</taxon>
        <taxon>Ranunculales</taxon>
        <taxon>Papaveraceae</taxon>
        <taxon>Papaveroideae</taxon>
        <taxon>Macleaya</taxon>
    </lineage>
</organism>
<dbReference type="InterPro" id="IPR006527">
    <property type="entry name" value="F-box-assoc_dom_typ1"/>
</dbReference>